<name>A0A398BH61_9BACI</name>
<dbReference type="RefSeq" id="WP_119116395.1">
    <property type="nucleotide sequence ID" value="NZ_QWVS01000013.1"/>
</dbReference>
<protein>
    <submittedName>
        <fullName evidence="1">Uncharacterized protein</fullName>
    </submittedName>
</protein>
<dbReference type="AlphaFoldDB" id="A0A398BH61"/>
<comment type="caution">
    <text evidence="1">The sequence shown here is derived from an EMBL/GenBank/DDBJ whole genome shotgun (WGS) entry which is preliminary data.</text>
</comment>
<dbReference type="EMBL" id="QWVS01000013">
    <property type="protein sequence ID" value="RID87000.1"/>
    <property type="molecule type" value="Genomic_DNA"/>
</dbReference>
<keyword evidence="2" id="KW-1185">Reference proteome</keyword>
<evidence type="ECO:0000313" key="1">
    <source>
        <dbReference type="EMBL" id="RID87000.1"/>
    </source>
</evidence>
<organism evidence="1 2">
    <name type="scientific">Peribacillus asahii</name>
    <dbReference type="NCBI Taxonomy" id="228899"/>
    <lineage>
        <taxon>Bacteria</taxon>
        <taxon>Bacillati</taxon>
        <taxon>Bacillota</taxon>
        <taxon>Bacilli</taxon>
        <taxon>Bacillales</taxon>
        <taxon>Bacillaceae</taxon>
        <taxon>Peribacillus</taxon>
    </lineage>
</organism>
<accession>A0A398BH61</accession>
<reference evidence="1 2" key="1">
    <citation type="submission" date="2018-08" db="EMBL/GenBank/DDBJ databases">
        <title>Bacillus jemisoniae sp. nov., Bacillus chryseoplanitiae sp. nov., Bacillus resnikiae sp. nov., and Bacillus frankliniae sp. nov., isolated from Viking spacecraft and associated surfaces.</title>
        <authorList>
            <person name="Seuylemezian A."/>
            <person name="Vaishampayan P."/>
        </authorList>
    </citation>
    <scope>NUCLEOTIDE SEQUENCE [LARGE SCALE GENOMIC DNA]</scope>
    <source>
        <strain evidence="1 2">MA001</strain>
    </source>
</reference>
<dbReference type="Proteomes" id="UP000266016">
    <property type="component" value="Unassembled WGS sequence"/>
</dbReference>
<sequence length="61" mass="6925">MSPDLTIQQIAETIPKAVLNASDKDLESFQKILEETIKLREGHRNLQQLIKSFSSSVIQRS</sequence>
<gene>
    <name evidence="1" type="ORF">D1953_06700</name>
</gene>
<proteinExistence type="predicted"/>
<evidence type="ECO:0000313" key="2">
    <source>
        <dbReference type="Proteomes" id="UP000266016"/>
    </source>
</evidence>